<dbReference type="PANTHER" id="PTHR21310">
    <property type="entry name" value="AMINOGLYCOSIDE PHOSPHOTRANSFERASE-RELATED-RELATED"/>
    <property type="match status" value="1"/>
</dbReference>
<evidence type="ECO:0000313" key="3">
    <source>
        <dbReference type="Proteomes" id="UP000202440"/>
    </source>
</evidence>
<dbReference type="EMBL" id="CP022530">
    <property type="protein sequence ID" value="ASP37844.1"/>
    <property type="molecule type" value="Genomic_DNA"/>
</dbReference>
<keyword evidence="3" id="KW-1185">Reference proteome</keyword>
<feature type="domain" description="Aminoglycoside phosphotransferase" evidence="1">
    <location>
        <begin position="24"/>
        <end position="238"/>
    </location>
</feature>
<dbReference type="KEGG" id="bsan:CHH28_03765"/>
<accession>A0A222FH80</accession>
<dbReference type="Pfam" id="PF01636">
    <property type="entry name" value="APH"/>
    <property type="match status" value="1"/>
</dbReference>
<proteinExistence type="predicted"/>
<dbReference type="InterPro" id="IPR051678">
    <property type="entry name" value="AGP_Transferase"/>
</dbReference>
<dbReference type="AlphaFoldDB" id="A0A222FH80"/>
<dbReference type="SUPFAM" id="SSF56112">
    <property type="entry name" value="Protein kinase-like (PK-like)"/>
    <property type="match status" value="1"/>
</dbReference>
<dbReference type="RefSeq" id="WP_094059053.1">
    <property type="nucleotide sequence ID" value="NZ_CP022530.1"/>
</dbReference>
<dbReference type="Gene3D" id="3.90.1200.10">
    <property type="match status" value="1"/>
</dbReference>
<organism evidence="2 3">
    <name type="scientific">Bacterioplanes sanyensis</name>
    <dbReference type="NCBI Taxonomy" id="1249553"/>
    <lineage>
        <taxon>Bacteria</taxon>
        <taxon>Pseudomonadati</taxon>
        <taxon>Pseudomonadota</taxon>
        <taxon>Gammaproteobacteria</taxon>
        <taxon>Oceanospirillales</taxon>
        <taxon>Oceanospirillaceae</taxon>
        <taxon>Bacterioplanes</taxon>
    </lineage>
</organism>
<dbReference type="InterPro" id="IPR002575">
    <property type="entry name" value="Aminoglycoside_PTrfase"/>
</dbReference>
<dbReference type="InterPro" id="IPR011009">
    <property type="entry name" value="Kinase-like_dom_sf"/>
</dbReference>
<dbReference type="OrthoDB" id="3806873at2"/>
<sequence length="296" mass="33737">MQDFQRQLIDLVYHLFQLTVDELLPIGESFASEVIRFRSGDKHYVLKRPFTLDKAQREFHWLEKLAHLSFVPDAYGFAEQEDQGYILMASLPGMPLSNFSDASCDQLQRIGQDMRQLHDVAADDFDGYDSWHRLLKANVERYIATIDGPQRELAQQAVDQFITALQQLPDSHHASAVHFDLRAGNILFEQNRYSAIIDFEAMRGGHPSMDFFKFLASPSDLSDTQLDNLLQGYGAVDWLHSSEQLRAMVNQYQIYHGLAGLAWCSSRQIASGDFYQRCVRFLLDGLHPSSALQADG</sequence>
<dbReference type="Proteomes" id="UP000202440">
    <property type="component" value="Chromosome"/>
</dbReference>
<evidence type="ECO:0000313" key="2">
    <source>
        <dbReference type="EMBL" id="ASP37844.1"/>
    </source>
</evidence>
<evidence type="ECO:0000259" key="1">
    <source>
        <dbReference type="Pfam" id="PF01636"/>
    </source>
</evidence>
<reference evidence="2 3" key="1">
    <citation type="submission" date="2017-07" db="EMBL/GenBank/DDBJ databases">
        <title>Annotated genome sequence of Bacterioplanes sanyensis isolated from Red Sea.</title>
        <authorList>
            <person name="Rehman Z.U."/>
        </authorList>
    </citation>
    <scope>NUCLEOTIDE SEQUENCE [LARGE SCALE GENOMIC DNA]</scope>
    <source>
        <strain evidence="2 3">NV9</strain>
    </source>
</reference>
<protein>
    <recommendedName>
        <fullName evidence="1">Aminoglycoside phosphotransferase domain-containing protein</fullName>
    </recommendedName>
</protein>
<name>A0A222FH80_9GAMM</name>
<gene>
    <name evidence="2" type="ORF">CHH28_03765</name>
</gene>